<protein>
    <recommendedName>
        <fullName evidence="4">Reverse transcriptase domain-containing protein</fullName>
    </recommendedName>
</protein>
<reference evidence="2 3" key="1">
    <citation type="submission" date="2020-06" db="EMBL/GenBank/DDBJ databases">
        <authorList>
            <person name="Li R."/>
            <person name="Bekaert M."/>
        </authorList>
    </citation>
    <scope>NUCLEOTIDE SEQUENCE [LARGE SCALE GENOMIC DNA]</scope>
    <source>
        <strain evidence="3">wild</strain>
    </source>
</reference>
<name>A0A6J8DTQ9_MYTCO</name>
<feature type="region of interest" description="Disordered" evidence="1">
    <location>
        <begin position="418"/>
        <end position="453"/>
    </location>
</feature>
<sequence length="567" mass="63973">MTNKDSEQISDGLVLTVSNISKCNLLLSTDELTNENVSCETTVNAEKMSIIPSLEQKCSQGGDDGVCGELDEITMDTDPLTEAKETFWNDLFEERIKGDKTIWDGDVFYSNSALICIQLIKKLLNNVNVKIDDEDVEMCDDVINIEEIEKSLKELWQNRFKYVLPKVISPNQGCCILGKDISDTVASVRDVMDLVEMDDIECYSLKLDQEKAFDRVGHEYLFAVLDKFGFAGVCKIKDIAYECKPGFLKETYIQEIVLEKFPKVSENKILHAVRNVLETIPEEYKVVEAEVGEGVVEACVPKSGNIYEITLKEIEAVDLICDTGFKVNNETFKPNAVFSKEKMVSFLNVSYYVTDEEITTTIVDGTRKRSARNASNPAMCALTALTICVIVAKIVEIWLAIVRNHAVIRYPASCISEPVWDDRPDTEPQNDSNVEDSNVENENATNDDQMEEDNGFKVMNVVINNTPDDDDEETEIMKVHEHSKDNLIDNEINILHKKGGSKKVNESVSRESNVDMVDCDHDKNAESSIASKPEMEITDEELARTMGEKRRRRLVTSTNLTLRTLRR</sequence>
<evidence type="ECO:0000313" key="2">
    <source>
        <dbReference type="EMBL" id="CAC5411983.1"/>
    </source>
</evidence>
<dbReference type="EMBL" id="CACVKT020007942">
    <property type="protein sequence ID" value="CAC5411983.1"/>
    <property type="molecule type" value="Genomic_DNA"/>
</dbReference>
<evidence type="ECO:0000256" key="1">
    <source>
        <dbReference type="SAM" id="MobiDB-lite"/>
    </source>
</evidence>
<organism evidence="2 3">
    <name type="scientific">Mytilus coruscus</name>
    <name type="common">Sea mussel</name>
    <dbReference type="NCBI Taxonomy" id="42192"/>
    <lineage>
        <taxon>Eukaryota</taxon>
        <taxon>Metazoa</taxon>
        <taxon>Spiralia</taxon>
        <taxon>Lophotrochozoa</taxon>
        <taxon>Mollusca</taxon>
        <taxon>Bivalvia</taxon>
        <taxon>Autobranchia</taxon>
        <taxon>Pteriomorphia</taxon>
        <taxon>Mytilida</taxon>
        <taxon>Mytiloidea</taxon>
        <taxon>Mytilidae</taxon>
        <taxon>Mytilinae</taxon>
        <taxon>Mytilus</taxon>
    </lineage>
</organism>
<proteinExistence type="predicted"/>
<accession>A0A6J8DTQ9</accession>
<evidence type="ECO:0000313" key="3">
    <source>
        <dbReference type="Proteomes" id="UP000507470"/>
    </source>
</evidence>
<keyword evidence="3" id="KW-1185">Reference proteome</keyword>
<gene>
    <name evidence="2" type="ORF">MCOR_45010</name>
</gene>
<evidence type="ECO:0008006" key="4">
    <source>
        <dbReference type="Google" id="ProtNLM"/>
    </source>
</evidence>
<dbReference type="Proteomes" id="UP000507470">
    <property type="component" value="Unassembled WGS sequence"/>
</dbReference>
<dbReference type="AlphaFoldDB" id="A0A6J8DTQ9"/>